<reference evidence="4" key="2">
    <citation type="journal article" date="2023" name="Int. J. Mol. Sci.">
        <title>De Novo Assembly and Annotation of 11 Diverse Shrub Willow (Salix) Genomes Reveals Novel Gene Organization in Sex-Linked Regions.</title>
        <authorList>
            <person name="Hyden B."/>
            <person name="Feng K."/>
            <person name="Yates T.B."/>
            <person name="Jawdy S."/>
            <person name="Cereghino C."/>
            <person name="Smart L.B."/>
            <person name="Muchero W."/>
        </authorList>
    </citation>
    <scope>NUCLEOTIDE SEQUENCE</scope>
    <source>
        <tissue evidence="4">Shoot tip</tissue>
    </source>
</reference>
<dbReference type="InterPro" id="IPR002213">
    <property type="entry name" value="UDP_glucos_trans"/>
</dbReference>
<dbReference type="Pfam" id="PF00201">
    <property type="entry name" value="UDPGT"/>
    <property type="match status" value="1"/>
</dbReference>
<accession>A0A9Q1AE10</accession>
<organism evidence="4 5">
    <name type="scientific">Salix koriyanagi</name>
    <dbReference type="NCBI Taxonomy" id="2511006"/>
    <lineage>
        <taxon>Eukaryota</taxon>
        <taxon>Viridiplantae</taxon>
        <taxon>Streptophyta</taxon>
        <taxon>Embryophyta</taxon>
        <taxon>Tracheophyta</taxon>
        <taxon>Spermatophyta</taxon>
        <taxon>Magnoliopsida</taxon>
        <taxon>eudicotyledons</taxon>
        <taxon>Gunneridae</taxon>
        <taxon>Pentapetalae</taxon>
        <taxon>rosids</taxon>
        <taxon>fabids</taxon>
        <taxon>Malpighiales</taxon>
        <taxon>Salicaceae</taxon>
        <taxon>Saliceae</taxon>
        <taxon>Salix</taxon>
    </lineage>
</organism>
<dbReference type="EMBL" id="JAPFFM010000003">
    <property type="protein sequence ID" value="KAJ6767699.1"/>
    <property type="molecule type" value="Genomic_DNA"/>
</dbReference>
<evidence type="ECO:0000313" key="5">
    <source>
        <dbReference type="Proteomes" id="UP001151752"/>
    </source>
</evidence>
<protein>
    <submittedName>
        <fullName evidence="4">GLYCOSYLTRANSFERASE</fullName>
    </submittedName>
</protein>
<dbReference type="Proteomes" id="UP001151752">
    <property type="component" value="Chromosome 8"/>
</dbReference>
<proteinExistence type="inferred from homology"/>
<dbReference type="Gene3D" id="3.40.50.2000">
    <property type="entry name" value="Glycogen Phosphorylase B"/>
    <property type="match status" value="2"/>
</dbReference>
<keyword evidence="2" id="KW-0328">Glycosyltransferase</keyword>
<dbReference type="InterPro" id="IPR050481">
    <property type="entry name" value="UDP-glycosyltransf_plant"/>
</dbReference>
<gene>
    <name evidence="4" type="ORF">OIU74_021546</name>
</gene>
<evidence type="ECO:0000256" key="1">
    <source>
        <dbReference type="ARBA" id="ARBA00009995"/>
    </source>
</evidence>
<evidence type="ECO:0000256" key="3">
    <source>
        <dbReference type="ARBA" id="ARBA00022679"/>
    </source>
</evidence>
<dbReference type="CDD" id="cd03784">
    <property type="entry name" value="GT1_Gtf-like"/>
    <property type="match status" value="1"/>
</dbReference>
<comment type="caution">
    <text evidence="4">The sequence shown here is derived from an EMBL/GenBank/DDBJ whole genome shotgun (WGS) entry which is preliminary data.</text>
</comment>
<sequence>MASKQFHVMMFPWLAFGHMIPYLEFSKKLASKGIRVSFVSTPRNLQRLPPVPSNLANHLKFVEVLLPPVDGLPENCQATIDLQLDQIQYLKKAFDGLQASFEKLVREDLPDLILFDFIQCWIPGIAAKFGVPSGYFCVHPASTLAFIGPANELKHPRMRIKPEDFTVVPEWIPFPSLVAQRPDRAAVMFHNMNSPDVSGKSTGHRFAATLEGCDFVAVRSCRKFEGTYVDLLQELYQKPVFPVGLLPGNTVKDKINHPDLPSWSDSFKWLDKQERKSVVFVGFGTEYKMPVKQVHELAHGIELSKLPFIWILRKPEGLDISELLPAGFLDRTSDRGIVCLGWAPQPEILAHPAVGGCLFHSGWGSIIESLSHGHPQILMPMVADQGLNAKLLCEKGIGFHVPSNEDGAYSQDSIAMSLRFVMAGQEGKHLRYQAAEMQTIFANQDLHDNYIEEFINYISTLRKGKV</sequence>
<name>A0A9Q1AE10_9ROSI</name>
<keyword evidence="5" id="KW-1185">Reference proteome</keyword>
<dbReference type="SUPFAM" id="SSF53756">
    <property type="entry name" value="UDP-Glycosyltransferase/glycogen phosphorylase"/>
    <property type="match status" value="1"/>
</dbReference>
<dbReference type="FunFam" id="3.40.50.2000:FF:000037">
    <property type="entry name" value="Glycosyltransferase"/>
    <property type="match status" value="1"/>
</dbReference>
<evidence type="ECO:0000313" key="4">
    <source>
        <dbReference type="EMBL" id="KAJ6767699.1"/>
    </source>
</evidence>
<comment type="similarity">
    <text evidence="1">Belongs to the UDP-glycosyltransferase family.</text>
</comment>
<keyword evidence="3" id="KW-0808">Transferase</keyword>
<dbReference type="PANTHER" id="PTHR48049:SF75">
    <property type="entry name" value="UDP-RHAMNOSE:RHAMNOSYLTRANSFERASE 1"/>
    <property type="match status" value="1"/>
</dbReference>
<reference evidence="4" key="1">
    <citation type="submission" date="2022-11" db="EMBL/GenBank/DDBJ databases">
        <authorList>
            <person name="Hyden B.L."/>
            <person name="Feng K."/>
            <person name="Yates T."/>
            <person name="Jawdy S."/>
            <person name="Smart L.B."/>
            <person name="Muchero W."/>
        </authorList>
    </citation>
    <scope>NUCLEOTIDE SEQUENCE</scope>
    <source>
        <tissue evidence="4">Shoot tip</tissue>
    </source>
</reference>
<dbReference type="GO" id="GO:0035251">
    <property type="term" value="F:UDP-glucosyltransferase activity"/>
    <property type="evidence" value="ECO:0007669"/>
    <property type="project" value="InterPro"/>
</dbReference>
<evidence type="ECO:0000256" key="2">
    <source>
        <dbReference type="ARBA" id="ARBA00022676"/>
    </source>
</evidence>
<dbReference type="PANTHER" id="PTHR48049">
    <property type="entry name" value="GLYCOSYLTRANSFERASE"/>
    <property type="match status" value="1"/>
</dbReference>
<dbReference type="FunFam" id="3.40.50.2000:FF:000088">
    <property type="entry name" value="Glycosyltransferase"/>
    <property type="match status" value="1"/>
</dbReference>
<dbReference type="AlphaFoldDB" id="A0A9Q1AE10"/>